<dbReference type="RefSeq" id="WP_373279210.1">
    <property type="nucleotide sequence ID" value="NZ_BSOZ01000005.1"/>
</dbReference>
<comment type="caution">
    <text evidence="3">The sequence shown here is derived from an EMBL/GenBank/DDBJ whole genome shotgun (WGS) entry which is preliminary data.</text>
</comment>
<evidence type="ECO:0000256" key="1">
    <source>
        <dbReference type="SAM" id="Phobius"/>
    </source>
</evidence>
<feature type="domain" description="THIF-type NAD/FAD binding fold" evidence="2">
    <location>
        <begin position="7"/>
        <end position="75"/>
    </location>
</feature>
<evidence type="ECO:0000313" key="4">
    <source>
        <dbReference type="Proteomes" id="UP001156836"/>
    </source>
</evidence>
<evidence type="ECO:0000259" key="2">
    <source>
        <dbReference type="Pfam" id="PF00899"/>
    </source>
</evidence>
<dbReference type="SUPFAM" id="SSF69572">
    <property type="entry name" value="Activating enzymes of the ubiquitin-like proteins"/>
    <property type="match status" value="1"/>
</dbReference>
<gene>
    <name evidence="3" type="ORF">GCM10007860_06580</name>
</gene>
<dbReference type="InterPro" id="IPR035985">
    <property type="entry name" value="Ubiquitin-activating_enz"/>
</dbReference>
<accession>A0ABQ6BQ07</accession>
<name>A0ABQ6BQ07_9NEIS</name>
<dbReference type="EMBL" id="BSOZ01000005">
    <property type="protein sequence ID" value="GLS03514.1"/>
    <property type="molecule type" value="Genomic_DNA"/>
</dbReference>
<dbReference type="InterPro" id="IPR000594">
    <property type="entry name" value="ThiF_NAD_FAD-bd"/>
</dbReference>
<organism evidence="3 4">
    <name type="scientific">Chitiniphilus shinanonensis</name>
    <dbReference type="NCBI Taxonomy" id="553088"/>
    <lineage>
        <taxon>Bacteria</taxon>
        <taxon>Pseudomonadati</taxon>
        <taxon>Pseudomonadota</taxon>
        <taxon>Betaproteobacteria</taxon>
        <taxon>Neisseriales</taxon>
        <taxon>Chitinibacteraceae</taxon>
        <taxon>Chitiniphilus</taxon>
    </lineage>
</organism>
<keyword evidence="4" id="KW-1185">Reference proteome</keyword>
<dbReference type="Gene3D" id="3.40.50.720">
    <property type="entry name" value="NAD(P)-binding Rossmann-like Domain"/>
    <property type="match status" value="1"/>
</dbReference>
<dbReference type="Pfam" id="PF00899">
    <property type="entry name" value="ThiF"/>
    <property type="match status" value="1"/>
</dbReference>
<proteinExistence type="predicted"/>
<keyword evidence="1" id="KW-0812">Transmembrane</keyword>
<keyword evidence="1" id="KW-0472">Membrane</keyword>
<dbReference type="Proteomes" id="UP001156836">
    <property type="component" value="Unassembled WGS sequence"/>
</dbReference>
<evidence type="ECO:0000313" key="3">
    <source>
        <dbReference type="EMBL" id="GLS03514.1"/>
    </source>
</evidence>
<feature type="transmembrane region" description="Helical" evidence="1">
    <location>
        <begin position="41"/>
        <end position="63"/>
    </location>
</feature>
<reference evidence="4" key="1">
    <citation type="journal article" date="2019" name="Int. J. Syst. Evol. Microbiol.">
        <title>The Global Catalogue of Microorganisms (GCM) 10K type strain sequencing project: providing services to taxonomists for standard genome sequencing and annotation.</title>
        <authorList>
            <consortium name="The Broad Institute Genomics Platform"/>
            <consortium name="The Broad Institute Genome Sequencing Center for Infectious Disease"/>
            <person name="Wu L."/>
            <person name="Ma J."/>
        </authorList>
    </citation>
    <scope>NUCLEOTIDE SEQUENCE [LARGE SCALE GENOMIC DNA]</scope>
    <source>
        <strain evidence="4">NBRC 104970</strain>
    </source>
</reference>
<keyword evidence="1" id="KW-1133">Transmembrane helix</keyword>
<sequence length="76" mass="8092">MLAKGRDGGCYRCLYPEPTAERAPNCTEAGVLGVRPGTIGLLQVTATIKLILGLGMSLSGYLLQFNVLDMRFNACA</sequence>
<protein>
    <recommendedName>
        <fullName evidence="2">THIF-type NAD/FAD binding fold domain-containing protein</fullName>
    </recommendedName>
</protein>